<name>A0A926P5G0_9HYPH</name>
<proteinExistence type="predicted"/>
<dbReference type="AlphaFoldDB" id="A0A926P5G0"/>
<protein>
    <submittedName>
        <fullName evidence="1">Serine/threonine protein kinase</fullName>
    </submittedName>
</protein>
<accession>A0A926P5G0</accession>
<dbReference type="GO" id="GO:0004674">
    <property type="term" value="F:protein serine/threonine kinase activity"/>
    <property type="evidence" value="ECO:0007669"/>
    <property type="project" value="UniProtKB-KW"/>
</dbReference>
<reference evidence="1" key="1">
    <citation type="submission" date="2020-05" db="EMBL/GenBank/DDBJ databases">
        <title>Identification of trans-AT polyketide cluster in two marine bacteria, producers of a novel glutaramide-containing polyketide sesbanimide D and analogs.</title>
        <authorList>
            <person name="Kacar D."/>
            <person name="Rodriguez P."/>
            <person name="Canedo L."/>
            <person name="Gonzalez E."/>
            <person name="Galan B."/>
            <person name="De La Calle F."/>
            <person name="Garcia J.L."/>
        </authorList>
    </citation>
    <scope>NUCLEOTIDE SEQUENCE</scope>
    <source>
        <strain evidence="1">PHM038</strain>
    </source>
</reference>
<keyword evidence="1" id="KW-0418">Kinase</keyword>
<dbReference type="Proteomes" id="UP000598467">
    <property type="component" value="Unassembled WGS sequence"/>
</dbReference>
<evidence type="ECO:0000313" key="1">
    <source>
        <dbReference type="EMBL" id="MBD1547712.1"/>
    </source>
</evidence>
<organism evidence="1 2">
    <name type="scientific">Roseibium aggregatum</name>
    <dbReference type="NCBI Taxonomy" id="187304"/>
    <lineage>
        <taxon>Bacteria</taxon>
        <taxon>Pseudomonadati</taxon>
        <taxon>Pseudomonadota</taxon>
        <taxon>Alphaproteobacteria</taxon>
        <taxon>Hyphomicrobiales</taxon>
        <taxon>Stappiaceae</taxon>
        <taxon>Roseibium</taxon>
    </lineage>
</organism>
<evidence type="ECO:0000313" key="2">
    <source>
        <dbReference type="Proteomes" id="UP000598467"/>
    </source>
</evidence>
<comment type="caution">
    <text evidence="1">The sequence shown here is derived from an EMBL/GenBank/DDBJ whole genome shotgun (WGS) entry which is preliminary data.</text>
</comment>
<gene>
    <name evidence="1" type="ORF">HK439_15695</name>
</gene>
<dbReference type="EMBL" id="JABFCZ010000017">
    <property type="protein sequence ID" value="MBD1547712.1"/>
    <property type="molecule type" value="Genomic_DNA"/>
</dbReference>
<keyword evidence="1" id="KW-0808">Transferase</keyword>
<keyword evidence="1" id="KW-0723">Serine/threonine-protein kinase</keyword>
<sequence>MFLIPVLVGLAGPAGAQIYCPLPEDGVWVNPNAKPKEITRIEIESSCHDGRVDSRIRAFTSCIPRDCKWGWTRAEARDGGGLQVALLGFLSGKVIRVRRFGDILDAQVVDIPYDRSLPREEQTYNLRLK</sequence>